<name>A0A9P0PRG9_ACAOB</name>
<keyword evidence="2" id="KW-1185">Reference proteome</keyword>
<reference evidence="1" key="1">
    <citation type="submission" date="2022-03" db="EMBL/GenBank/DDBJ databases">
        <authorList>
            <person name="Sayadi A."/>
        </authorList>
    </citation>
    <scope>NUCLEOTIDE SEQUENCE</scope>
</reference>
<dbReference type="EMBL" id="CAKOFQ010007191">
    <property type="protein sequence ID" value="CAH1994155.1"/>
    <property type="molecule type" value="Genomic_DNA"/>
</dbReference>
<evidence type="ECO:0000313" key="2">
    <source>
        <dbReference type="Proteomes" id="UP001152888"/>
    </source>
</evidence>
<evidence type="ECO:0000313" key="1">
    <source>
        <dbReference type="EMBL" id="CAH1994155.1"/>
    </source>
</evidence>
<dbReference type="AlphaFoldDB" id="A0A9P0PRG9"/>
<sequence length="51" mass="5915">MLFKLLDLRCQKVFHHITVALASDSKRITCSVFKEEDPMIPPYQTPHQTVT</sequence>
<proteinExistence type="predicted"/>
<comment type="caution">
    <text evidence="1">The sequence shown here is derived from an EMBL/GenBank/DDBJ whole genome shotgun (WGS) entry which is preliminary data.</text>
</comment>
<accession>A0A9P0PRG9</accession>
<gene>
    <name evidence="1" type="ORF">ACAOBT_LOCUS21940</name>
</gene>
<protein>
    <submittedName>
        <fullName evidence="1">Uncharacterized protein</fullName>
    </submittedName>
</protein>
<organism evidence="1 2">
    <name type="scientific">Acanthoscelides obtectus</name>
    <name type="common">Bean weevil</name>
    <name type="synonym">Bruchus obtectus</name>
    <dbReference type="NCBI Taxonomy" id="200917"/>
    <lineage>
        <taxon>Eukaryota</taxon>
        <taxon>Metazoa</taxon>
        <taxon>Ecdysozoa</taxon>
        <taxon>Arthropoda</taxon>
        <taxon>Hexapoda</taxon>
        <taxon>Insecta</taxon>
        <taxon>Pterygota</taxon>
        <taxon>Neoptera</taxon>
        <taxon>Endopterygota</taxon>
        <taxon>Coleoptera</taxon>
        <taxon>Polyphaga</taxon>
        <taxon>Cucujiformia</taxon>
        <taxon>Chrysomeloidea</taxon>
        <taxon>Chrysomelidae</taxon>
        <taxon>Bruchinae</taxon>
        <taxon>Bruchini</taxon>
        <taxon>Acanthoscelides</taxon>
    </lineage>
</organism>
<dbReference type="Proteomes" id="UP001152888">
    <property type="component" value="Unassembled WGS sequence"/>
</dbReference>